<evidence type="ECO:0000313" key="4">
    <source>
        <dbReference type="EMBL" id="MFL0250323.1"/>
    </source>
</evidence>
<dbReference type="InterPro" id="IPR049149">
    <property type="entry name" value="TetR/AcrR_C"/>
</dbReference>
<dbReference type="EMBL" id="JBJIAA010000005">
    <property type="protein sequence ID" value="MFL0250323.1"/>
    <property type="molecule type" value="Genomic_DNA"/>
</dbReference>
<evidence type="ECO:0000313" key="5">
    <source>
        <dbReference type="Proteomes" id="UP001623592"/>
    </source>
</evidence>
<keyword evidence="5" id="KW-1185">Reference proteome</keyword>
<dbReference type="PANTHER" id="PTHR43479">
    <property type="entry name" value="ACREF/ENVCD OPERON REPRESSOR-RELATED"/>
    <property type="match status" value="1"/>
</dbReference>
<dbReference type="PANTHER" id="PTHR43479:SF11">
    <property type="entry name" value="ACREF_ENVCD OPERON REPRESSOR-RELATED"/>
    <property type="match status" value="1"/>
</dbReference>
<dbReference type="InterPro" id="IPR050624">
    <property type="entry name" value="HTH-type_Tx_Regulator"/>
</dbReference>
<dbReference type="InterPro" id="IPR001647">
    <property type="entry name" value="HTH_TetR"/>
</dbReference>
<name>A0ABW8TCT7_9CLOT</name>
<dbReference type="Pfam" id="PF21303">
    <property type="entry name" value="TetR_C_39"/>
    <property type="match status" value="1"/>
</dbReference>
<dbReference type="PROSITE" id="PS50977">
    <property type="entry name" value="HTH_TETR_2"/>
    <property type="match status" value="1"/>
</dbReference>
<dbReference type="InterPro" id="IPR009057">
    <property type="entry name" value="Homeodomain-like_sf"/>
</dbReference>
<reference evidence="4 5" key="1">
    <citation type="submission" date="2024-11" db="EMBL/GenBank/DDBJ databases">
        <authorList>
            <person name="Heng Y.C."/>
            <person name="Lim A.C.H."/>
            <person name="Lee J.K.Y."/>
            <person name="Kittelmann S."/>
        </authorList>
    </citation>
    <scope>NUCLEOTIDE SEQUENCE [LARGE SCALE GENOMIC DNA]</scope>
    <source>
        <strain evidence="4 5">WILCCON 0114</strain>
    </source>
</reference>
<evidence type="ECO:0000259" key="3">
    <source>
        <dbReference type="PROSITE" id="PS50977"/>
    </source>
</evidence>
<sequence>MSRTNINFDNKRTELANNIWDIFISNGYENTTLALIIKKLGISKGALYHYFSSKEECADAAIENRVSLLINEISSTDDKNLNAIDRLKRILLASVKANNLNQQDEKMNDPSNKIFHQKLMVALIKSFSPIYADIISQGNDEGIFNVKHPLETAEIILTLSNFYLDEDLFKWSSKTMPIKLAAFKETLTKILGTDEKTLDFLNELFSLT</sequence>
<protein>
    <submittedName>
        <fullName evidence="4">TetR/AcrR family transcriptional regulator</fullName>
    </submittedName>
</protein>
<proteinExistence type="predicted"/>
<gene>
    <name evidence="4" type="ORF">ACJDT4_07790</name>
</gene>
<dbReference type="SUPFAM" id="SSF46689">
    <property type="entry name" value="Homeodomain-like"/>
    <property type="match status" value="1"/>
</dbReference>
<feature type="domain" description="HTH tetR-type" evidence="3">
    <location>
        <begin position="9"/>
        <end position="69"/>
    </location>
</feature>
<organism evidence="4 5">
    <name type="scientific">Clostridium neuense</name>
    <dbReference type="NCBI Taxonomy" id="1728934"/>
    <lineage>
        <taxon>Bacteria</taxon>
        <taxon>Bacillati</taxon>
        <taxon>Bacillota</taxon>
        <taxon>Clostridia</taxon>
        <taxon>Eubacteriales</taxon>
        <taxon>Clostridiaceae</taxon>
        <taxon>Clostridium</taxon>
    </lineage>
</organism>
<dbReference type="Gene3D" id="1.10.357.10">
    <property type="entry name" value="Tetracycline Repressor, domain 2"/>
    <property type="match status" value="1"/>
</dbReference>
<dbReference type="PRINTS" id="PR00455">
    <property type="entry name" value="HTHTETR"/>
</dbReference>
<dbReference type="Pfam" id="PF00440">
    <property type="entry name" value="TetR_N"/>
    <property type="match status" value="1"/>
</dbReference>
<accession>A0ABW8TCT7</accession>
<evidence type="ECO:0000256" key="2">
    <source>
        <dbReference type="PROSITE-ProRule" id="PRU00335"/>
    </source>
</evidence>
<dbReference type="Proteomes" id="UP001623592">
    <property type="component" value="Unassembled WGS sequence"/>
</dbReference>
<evidence type="ECO:0000256" key="1">
    <source>
        <dbReference type="ARBA" id="ARBA00023125"/>
    </source>
</evidence>
<keyword evidence="1 2" id="KW-0238">DNA-binding</keyword>
<dbReference type="RefSeq" id="WP_406786982.1">
    <property type="nucleotide sequence ID" value="NZ_JBJIAA010000005.1"/>
</dbReference>
<feature type="DNA-binding region" description="H-T-H motif" evidence="2">
    <location>
        <begin position="32"/>
        <end position="51"/>
    </location>
</feature>
<comment type="caution">
    <text evidence="4">The sequence shown here is derived from an EMBL/GenBank/DDBJ whole genome shotgun (WGS) entry which is preliminary data.</text>
</comment>